<dbReference type="RefSeq" id="XP_018385368.1">
    <property type="nucleotide sequence ID" value="XM_018529147.1"/>
</dbReference>
<reference evidence="2 3" key="1">
    <citation type="submission" date="2016-05" db="EMBL/GenBank/DDBJ databases">
        <title>Comparative analysis of secretome profiles of manganese(II)-oxidizing ascomycete fungi.</title>
        <authorList>
            <consortium name="DOE Joint Genome Institute"/>
            <person name="Zeiner C.A."/>
            <person name="Purvine S.O."/>
            <person name="Zink E.M."/>
            <person name="Wu S."/>
            <person name="Pasa-Tolic L."/>
            <person name="Chaput D.L."/>
            <person name="Haridas S."/>
            <person name="Grigoriev I.V."/>
            <person name="Santelli C.M."/>
            <person name="Hansel C.M."/>
        </authorList>
    </citation>
    <scope>NUCLEOTIDE SEQUENCE [LARGE SCALE GENOMIC DNA]</scope>
    <source>
        <strain evidence="2 3">SRC1lrK2f</strain>
    </source>
</reference>
<keyword evidence="3" id="KW-1185">Reference proteome</keyword>
<evidence type="ECO:0000313" key="2">
    <source>
        <dbReference type="EMBL" id="OAG19947.1"/>
    </source>
</evidence>
<sequence>MSRTSATRSASMPASSAADIELKNVKAALIRPSGAYLDANLGRQTLPYVYGSTIAQHVRKTGMKKIGLCLDSICRREKIFTQNASDALDLLEGALSKAIDFHVTDTTTTDDEHRRLASIVVAELDTMKDKQGFFVLIEPFVSNVSDTTGVPVPAVIAAAKEDVCSASNAVLFSIKISTRNTSSASQNGSITITSGVSGSDAMDIDLDGVSETQSSSTSAPHPDISFHQPIPLGDNHLAPKQSDHQYLGELSYELRQDGLHYLHDQLEKMQHQISPKYGLLLDNNALIKLTHDLESNVLHSIHSDVLFQSDLPSKGWLDHKYEAGIRAEHSALEDKRRFLARVRDEEMHNAEETSIPAQVNSIDAPLTQEELDTIQPLSAPPSLIDFPHDKRVYSMYHLFWTIKRKNHEAAAKFKERLLPSEILPMIKEQEFAVLQRISDHMQSLHRPPTPAEIEREYDTQSERELQDCSKLDRFVNKAKDFRKSIKKFFASAKEKVTGAFCIAGASDVAPAARHASPPSPFRDVKGQFMTALNDAINKMSIDASHNWNGGQAILQLAQVDDLALKLEARMLNNLDQKHIGTPLTRQQQETFYIQAGHEMLKQIRDIKCFVQTIQAYLAMPG</sequence>
<dbReference type="KEGG" id="aalt:CC77DRAFT_1072008"/>
<dbReference type="EMBL" id="KV441480">
    <property type="protein sequence ID" value="OAG19947.1"/>
    <property type="molecule type" value="Genomic_DNA"/>
</dbReference>
<feature type="compositionally biased region" description="Polar residues" evidence="1">
    <location>
        <begin position="210"/>
        <end position="219"/>
    </location>
</feature>
<gene>
    <name evidence="2" type="ORF">CC77DRAFT_1072008</name>
</gene>
<dbReference type="AlphaFoldDB" id="A0A177DKQ5"/>
<dbReference type="GeneID" id="29114741"/>
<organism evidence="2 3">
    <name type="scientific">Alternaria alternata</name>
    <name type="common">Alternaria rot fungus</name>
    <name type="synonym">Torula alternata</name>
    <dbReference type="NCBI Taxonomy" id="5599"/>
    <lineage>
        <taxon>Eukaryota</taxon>
        <taxon>Fungi</taxon>
        <taxon>Dikarya</taxon>
        <taxon>Ascomycota</taxon>
        <taxon>Pezizomycotina</taxon>
        <taxon>Dothideomycetes</taxon>
        <taxon>Pleosporomycetidae</taxon>
        <taxon>Pleosporales</taxon>
        <taxon>Pleosporineae</taxon>
        <taxon>Pleosporaceae</taxon>
        <taxon>Alternaria</taxon>
        <taxon>Alternaria sect. Alternaria</taxon>
        <taxon>Alternaria alternata complex</taxon>
    </lineage>
</organism>
<protein>
    <submittedName>
        <fullName evidence="2">Uncharacterized protein</fullName>
    </submittedName>
</protein>
<name>A0A177DKQ5_ALTAL</name>
<evidence type="ECO:0000313" key="3">
    <source>
        <dbReference type="Proteomes" id="UP000077248"/>
    </source>
</evidence>
<feature type="region of interest" description="Disordered" evidence="1">
    <location>
        <begin position="209"/>
        <end position="239"/>
    </location>
</feature>
<dbReference type="VEuPathDB" id="FungiDB:CC77DRAFT_1072008"/>
<evidence type="ECO:0000256" key="1">
    <source>
        <dbReference type="SAM" id="MobiDB-lite"/>
    </source>
</evidence>
<proteinExistence type="predicted"/>
<accession>A0A177DKQ5</accession>
<dbReference type="Proteomes" id="UP000077248">
    <property type="component" value="Unassembled WGS sequence"/>
</dbReference>